<dbReference type="Pfam" id="PF00072">
    <property type="entry name" value="Response_reg"/>
    <property type="match status" value="1"/>
</dbReference>
<dbReference type="InterPro" id="IPR052893">
    <property type="entry name" value="TCS_response_regulator"/>
</dbReference>
<dbReference type="SUPFAM" id="SSF52172">
    <property type="entry name" value="CheY-like"/>
    <property type="match status" value="1"/>
</dbReference>
<dbReference type="EMBL" id="FOPC01000005">
    <property type="protein sequence ID" value="SFG60462.1"/>
    <property type="molecule type" value="Genomic_DNA"/>
</dbReference>
<dbReference type="Proteomes" id="UP000199642">
    <property type="component" value="Unassembled WGS sequence"/>
</dbReference>
<dbReference type="RefSeq" id="WP_092790880.1">
    <property type="nucleotide sequence ID" value="NZ_FOPC01000005.1"/>
</dbReference>
<reference evidence="4" key="1">
    <citation type="submission" date="2016-10" db="EMBL/GenBank/DDBJ databases">
        <authorList>
            <person name="Varghese N."/>
            <person name="Submissions S."/>
        </authorList>
    </citation>
    <scope>NUCLEOTIDE SEQUENCE [LARGE SCALE GENOMIC DNA]</scope>
    <source>
        <strain evidence="4">DSM 19315</strain>
    </source>
</reference>
<dbReference type="GO" id="GO:0000160">
    <property type="term" value="P:phosphorelay signal transduction system"/>
    <property type="evidence" value="ECO:0007669"/>
    <property type="project" value="InterPro"/>
</dbReference>
<evidence type="ECO:0000313" key="3">
    <source>
        <dbReference type="EMBL" id="SFG60462.1"/>
    </source>
</evidence>
<feature type="modified residue" description="4-aspartylphosphate" evidence="1">
    <location>
        <position position="60"/>
    </location>
</feature>
<dbReference type="PANTHER" id="PTHR44520:SF2">
    <property type="entry name" value="RESPONSE REGULATOR RCP1"/>
    <property type="match status" value="1"/>
</dbReference>
<gene>
    <name evidence="3" type="ORF">SAMN04487988_105233</name>
</gene>
<evidence type="ECO:0000313" key="4">
    <source>
        <dbReference type="Proteomes" id="UP000199642"/>
    </source>
</evidence>
<dbReference type="STRING" id="435880.SAMN04487988_105233"/>
<dbReference type="OrthoDB" id="7631574at2"/>
<evidence type="ECO:0000259" key="2">
    <source>
        <dbReference type="PROSITE" id="PS50110"/>
    </source>
</evidence>
<name>A0A1I2T6C0_9BACT</name>
<dbReference type="PROSITE" id="PS50110">
    <property type="entry name" value="RESPONSE_REGULATORY"/>
    <property type="match status" value="1"/>
</dbReference>
<feature type="domain" description="Response regulatory" evidence="2">
    <location>
        <begin position="5"/>
        <end position="127"/>
    </location>
</feature>
<keyword evidence="4" id="KW-1185">Reference proteome</keyword>
<keyword evidence="1" id="KW-0597">Phosphoprotein</keyword>
<accession>A0A1I2T6C0</accession>
<dbReference type="InterPro" id="IPR001789">
    <property type="entry name" value="Sig_transdc_resp-reg_receiver"/>
</dbReference>
<dbReference type="InterPro" id="IPR011006">
    <property type="entry name" value="CheY-like_superfamily"/>
</dbReference>
<evidence type="ECO:0000256" key="1">
    <source>
        <dbReference type="PROSITE-ProRule" id="PRU00169"/>
    </source>
</evidence>
<dbReference type="SMART" id="SM00448">
    <property type="entry name" value="REC"/>
    <property type="match status" value="1"/>
</dbReference>
<dbReference type="CDD" id="cd17557">
    <property type="entry name" value="REC_Rcp-like"/>
    <property type="match status" value="1"/>
</dbReference>
<organism evidence="3 4">
    <name type="scientific">Algoriphagus hitonicola</name>
    <dbReference type="NCBI Taxonomy" id="435880"/>
    <lineage>
        <taxon>Bacteria</taxon>
        <taxon>Pseudomonadati</taxon>
        <taxon>Bacteroidota</taxon>
        <taxon>Cytophagia</taxon>
        <taxon>Cytophagales</taxon>
        <taxon>Cyclobacteriaceae</taxon>
        <taxon>Algoriphagus</taxon>
    </lineage>
</organism>
<dbReference type="Gene3D" id="3.40.50.2300">
    <property type="match status" value="1"/>
</dbReference>
<dbReference type="PANTHER" id="PTHR44520">
    <property type="entry name" value="RESPONSE REGULATOR RCP1-RELATED"/>
    <property type="match status" value="1"/>
</dbReference>
<protein>
    <submittedName>
        <fullName evidence="3">Response regulator receiver domain-containing protein</fullName>
    </submittedName>
</protein>
<sequence length="136" mass="15342">MKTYTFLLIEDNEGDVLLMSEALEESGIPFRLIGLQTGQEAIDKINQFDQSELPDLVILDINLPVKNGFEVMREIRNNPKTAALPVMILSTSSNQEDRRKAGQFQPKLFYTKPSDFGEFPALVEAIVSILPKELEK</sequence>
<dbReference type="AlphaFoldDB" id="A0A1I2T6C0"/>
<proteinExistence type="predicted"/>